<evidence type="ECO:0000313" key="1">
    <source>
        <dbReference type="EMBL" id="SHH23301.1"/>
    </source>
</evidence>
<dbReference type="Proteomes" id="UP000243255">
    <property type="component" value="Unassembled WGS sequence"/>
</dbReference>
<protein>
    <recommendedName>
        <fullName evidence="3">Phage tail component, N-terminal domain-containing protein</fullName>
    </recommendedName>
</protein>
<dbReference type="OrthoDB" id="2052648at2"/>
<accession>A0A1M5RAM0</accession>
<dbReference type="RefSeq" id="WP_073126910.1">
    <property type="nucleotide sequence ID" value="NZ_BAABCH010000088.1"/>
</dbReference>
<reference evidence="2" key="1">
    <citation type="submission" date="2016-11" db="EMBL/GenBank/DDBJ databases">
        <authorList>
            <person name="Varghese N."/>
            <person name="Submissions S."/>
        </authorList>
    </citation>
    <scope>NUCLEOTIDE SEQUENCE [LARGE SCALE GENOMIC DNA]</scope>
    <source>
        <strain evidence="2">DSM 2635</strain>
    </source>
</reference>
<dbReference type="Gene3D" id="2.40.30.200">
    <property type="match status" value="1"/>
</dbReference>
<proteinExistence type="predicted"/>
<sequence length="221" mass="24686">MYHGLIIDGKNTFDEFGLIPTSRPVINPPEPRLSYVEVPGRSGNIDISEVLTGSIAYENRTGSFEFLVSDKKYWTDTYSKLLSFLQGIRAQVILEDEPEFYYEGRLYLSEWKSSKNHSNIVIEYDLAPFKYEVTSSNAGYQKIEKLLTGGSQTVSVDTNEKILEGTVTCAGLTSSGLKATFGNMSMTLVEGINILPNVYAGQSLRISGYGTIDWNYRKGRL</sequence>
<keyword evidence="2" id="KW-1185">Reference proteome</keyword>
<organism evidence="1 2">
    <name type="scientific">Asaccharospora irregularis DSM 2635</name>
    <dbReference type="NCBI Taxonomy" id="1121321"/>
    <lineage>
        <taxon>Bacteria</taxon>
        <taxon>Bacillati</taxon>
        <taxon>Bacillota</taxon>
        <taxon>Clostridia</taxon>
        <taxon>Peptostreptococcales</taxon>
        <taxon>Peptostreptococcaceae</taxon>
        <taxon>Asaccharospora</taxon>
    </lineage>
</organism>
<evidence type="ECO:0000313" key="2">
    <source>
        <dbReference type="Proteomes" id="UP000243255"/>
    </source>
</evidence>
<dbReference type="AlphaFoldDB" id="A0A1M5RAM0"/>
<gene>
    <name evidence="1" type="ORF">SAMN04488530_12830</name>
</gene>
<evidence type="ECO:0008006" key="3">
    <source>
        <dbReference type="Google" id="ProtNLM"/>
    </source>
</evidence>
<dbReference type="EMBL" id="FQWX01000028">
    <property type="protein sequence ID" value="SHH23301.1"/>
    <property type="molecule type" value="Genomic_DNA"/>
</dbReference>
<dbReference type="STRING" id="1121321.SAMN04488530_12830"/>
<name>A0A1M5RAM0_9FIRM</name>